<evidence type="ECO:0000256" key="1">
    <source>
        <dbReference type="SAM" id="MobiDB-lite"/>
    </source>
</evidence>
<gene>
    <name evidence="4" type="ORF">PC9H_002059</name>
</gene>
<evidence type="ECO:0000259" key="3">
    <source>
        <dbReference type="Pfam" id="PF20151"/>
    </source>
</evidence>
<dbReference type="OrthoDB" id="3267855at2759"/>
<evidence type="ECO:0000313" key="5">
    <source>
        <dbReference type="Proteomes" id="UP000623687"/>
    </source>
</evidence>
<dbReference type="InterPro" id="IPR045340">
    <property type="entry name" value="DUF6533"/>
</dbReference>
<organism evidence="4 5">
    <name type="scientific">Pleurotus ostreatus</name>
    <name type="common">Oyster mushroom</name>
    <name type="synonym">White-rot fungus</name>
    <dbReference type="NCBI Taxonomy" id="5322"/>
    <lineage>
        <taxon>Eukaryota</taxon>
        <taxon>Fungi</taxon>
        <taxon>Dikarya</taxon>
        <taxon>Basidiomycota</taxon>
        <taxon>Agaricomycotina</taxon>
        <taxon>Agaricomycetes</taxon>
        <taxon>Agaricomycetidae</taxon>
        <taxon>Agaricales</taxon>
        <taxon>Pleurotineae</taxon>
        <taxon>Pleurotaceae</taxon>
        <taxon>Pleurotus</taxon>
    </lineage>
</organism>
<keyword evidence="2" id="KW-1133">Transmembrane helix</keyword>
<dbReference type="RefSeq" id="XP_036626323.1">
    <property type="nucleotide sequence ID" value="XM_036771702.1"/>
</dbReference>
<sequence length="358" mass="39274">MASKAATHYLQFNIQWSSIALLFYDYALTFPLEVKYIWGSKVRLSTILYIFCRYALVANVLYLLAIANRLKQGIIGALSVLGRAAVIVTFTGRTYAIYARNIYILIYLGLIGTACIALDIVSARSRPSVCRFVKQSLVSRLWILISVNNDLSVLDVSTSERANLLLSILMVIFEYSSAILTITRSLVAFKVGRRKGRSKGLINLIFEQGVLYFSIISLFTTTAVILNVEAPAGFFQRLLNAYTLPLSGLLTARFLLHIRAYEDKERSRAMAAQTRTGTLQIYTLTTLASFRAAAGDAMSSMVDQFGDDPVEAAQRQMRTESSKATAAAESIGHGSSARSLAHRISEAGSKNPSGSSSV</sequence>
<dbReference type="Proteomes" id="UP000623687">
    <property type="component" value="Unassembled WGS sequence"/>
</dbReference>
<feature type="transmembrane region" description="Helical" evidence="2">
    <location>
        <begin position="9"/>
        <end position="27"/>
    </location>
</feature>
<feature type="transmembrane region" description="Helical" evidence="2">
    <location>
        <begin position="210"/>
        <end position="228"/>
    </location>
</feature>
<dbReference type="AlphaFoldDB" id="A0A8H6ZKM1"/>
<keyword evidence="5" id="KW-1185">Reference proteome</keyword>
<reference evidence="4" key="1">
    <citation type="submission" date="2019-07" db="EMBL/GenBank/DDBJ databases">
        <authorList>
            <person name="Palmer J.M."/>
        </authorList>
    </citation>
    <scope>NUCLEOTIDE SEQUENCE</scope>
    <source>
        <strain evidence="4">PC9</strain>
    </source>
</reference>
<dbReference type="Pfam" id="PF20151">
    <property type="entry name" value="DUF6533"/>
    <property type="match status" value="1"/>
</dbReference>
<feature type="transmembrane region" description="Helical" evidence="2">
    <location>
        <begin position="164"/>
        <end position="189"/>
    </location>
</feature>
<dbReference type="EMBL" id="JACETU010000010">
    <property type="protein sequence ID" value="KAF7419469.1"/>
    <property type="molecule type" value="Genomic_DNA"/>
</dbReference>
<dbReference type="VEuPathDB" id="FungiDB:PC9H_002059"/>
<protein>
    <recommendedName>
        <fullName evidence="3">DUF6533 domain-containing protein</fullName>
    </recommendedName>
</protein>
<proteinExistence type="predicted"/>
<feature type="transmembrane region" description="Helical" evidence="2">
    <location>
        <begin position="47"/>
        <end position="67"/>
    </location>
</feature>
<evidence type="ECO:0000256" key="2">
    <source>
        <dbReference type="SAM" id="Phobius"/>
    </source>
</evidence>
<keyword evidence="2" id="KW-0812">Transmembrane</keyword>
<accession>A0A8H6ZKM1</accession>
<feature type="domain" description="DUF6533" evidence="3">
    <location>
        <begin position="17"/>
        <end position="55"/>
    </location>
</feature>
<feature type="region of interest" description="Disordered" evidence="1">
    <location>
        <begin position="313"/>
        <end position="358"/>
    </location>
</feature>
<feature type="transmembrane region" description="Helical" evidence="2">
    <location>
        <begin position="234"/>
        <end position="256"/>
    </location>
</feature>
<feature type="transmembrane region" description="Helical" evidence="2">
    <location>
        <begin position="102"/>
        <end position="121"/>
    </location>
</feature>
<evidence type="ECO:0000313" key="4">
    <source>
        <dbReference type="EMBL" id="KAF7419469.1"/>
    </source>
</evidence>
<feature type="compositionally biased region" description="Polar residues" evidence="1">
    <location>
        <begin position="348"/>
        <end position="358"/>
    </location>
</feature>
<comment type="caution">
    <text evidence="4">The sequence shown here is derived from an EMBL/GenBank/DDBJ whole genome shotgun (WGS) entry which is preliminary data.</text>
</comment>
<dbReference type="GeneID" id="59371900"/>
<keyword evidence="2" id="KW-0472">Membrane</keyword>
<name>A0A8H6ZKM1_PLEOS</name>